<feature type="transmembrane region" description="Helical" evidence="2">
    <location>
        <begin position="36"/>
        <end position="54"/>
    </location>
</feature>
<sequence length="75" mass="8103">MTFDRSQSKDPVSPRRKSSKRGHSAPADRLEQDDVGAAWLVAPFLPALLIFDGGTTFRSRKSLQVGSDLAASADD</sequence>
<evidence type="ECO:0000256" key="1">
    <source>
        <dbReference type="SAM" id="MobiDB-lite"/>
    </source>
</evidence>
<evidence type="ECO:0000256" key="2">
    <source>
        <dbReference type="SAM" id="Phobius"/>
    </source>
</evidence>
<comment type="caution">
    <text evidence="3">The sequence shown here is derived from an EMBL/GenBank/DDBJ whole genome shotgun (WGS) entry which is preliminary data.</text>
</comment>
<feature type="compositionally biased region" description="Basic residues" evidence="1">
    <location>
        <begin position="14"/>
        <end position="23"/>
    </location>
</feature>
<dbReference type="Proteomes" id="UP001193501">
    <property type="component" value="Unassembled WGS sequence"/>
</dbReference>
<evidence type="ECO:0000313" key="4">
    <source>
        <dbReference type="Proteomes" id="UP001193501"/>
    </source>
</evidence>
<feature type="region of interest" description="Disordered" evidence="1">
    <location>
        <begin position="1"/>
        <end position="29"/>
    </location>
</feature>
<reference evidence="3" key="1">
    <citation type="submission" date="2020-01" db="EMBL/GenBank/DDBJ databases">
        <authorList>
            <person name="Chen W.-M."/>
        </authorList>
    </citation>
    <scope>NUCLEOTIDE SEQUENCE</scope>
    <source>
        <strain evidence="3">CYK-10</strain>
    </source>
</reference>
<keyword evidence="2" id="KW-1133">Transmembrane helix</keyword>
<evidence type="ECO:0000313" key="3">
    <source>
        <dbReference type="EMBL" id="NBZ89512.1"/>
    </source>
</evidence>
<protein>
    <submittedName>
        <fullName evidence="3">Uncharacterized protein</fullName>
    </submittedName>
</protein>
<proteinExistence type="predicted"/>
<dbReference type="EMBL" id="JAABNR010000024">
    <property type="protein sequence ID" value="NBZ89512.1"/>
    <property type="molecule type" value="Genomic_DNA"/>
</dbReference>
<keyword evidence="2" id="KW-0472">Membrane</keyword>
<gene>
    <name evidence="3" type="ORF">GV832_18140</name>
</gene>
<dbReference type="RefSeq" id="WP_168776312.1">
    <property type="nucleotide sequence ID" value="NZ_JAABNR010000024.1"/>
</dbReference>
<dbReference type="AlphaFoldDB" id="A0AAE5BWP0"/>
<keyword evidence="4" id="KW-1185">Reference proteome</keyword>
<name>A0AAE5BWP0_9RHOB</name>
<keyword evidence="2" id="KW-0812">Transmembrane</keyword>
<organism evidence="3 4">
    <name type="scientific">Stagnihabitans tardus</name>
    <dbReference type="NCBI Taxonomy" id="2699202"/>
    <lineage>
        <taxon>Bacteria</taxon>
        <taxon>Pseudomonadati</taxon>
        <taxon>Pseudomonadota</taxon>
        <taxon>Alphaproteobacteria</taxon>
        <taxon>Rhodobacterales</taxon>
        <taxon>Paracoccaceae</taxon>
        <taxon>Stagnihabitans</taxon>
    </lineage>
</organism>
<accession>A0AAE5BWP0</accession>